<keyword evidence="2" id="KW-1185">Reference proteome</keyword>
<evidence type="ECO:0000313" key="2">
    <source>
        <dbReference type="Proteomes" id="UP001062846"/>
    </source>
</evidence>
<organism evidence="1 2">
    <name type="scientific">Rhododendron molle</name>
    <name type="common">Chinese azalea</name>
    <name type="synonym">Azalea mollis</name>
    <dbReference type="NCBI Taxonomy" id="49168"/>
    <lineage>
        <taxon>Eukaryota</taxon>
        <taxon>Viridiplantae</taxon>
        <taxon>Streptophyta</taxon>
        <taxon>Embryophyta</taxon>
        <taxon>Tracheophyta</taxon>
        <taxon>Spermatophyta</taxon>
        <taxon>Magnoliopsida</taxon>
        <taxon>eudicotyledons</taxon>
        <taxon>Gunneridae</taxon>
        <taxon>Pentapetalae</taxon>
        <taxon>asterids</taxon>
        <taxon>Ericales</taxon>
        <taxon>Ericaceae</taxon>
        <taxon>Ericoideae</taxon>
        <taxon>Rhodoreae</taxon>
        <taxon>Rhododendron</taxon>
    </lineage>
</organism>
<dbReference type="EMBL" id="CM046395">
    <property type="protein sequence ID" value="KAI8543041.1"/>
    <property type="molecule type" value="Genomic_DNA"/>
</dbReference>
<accession>A0ACC0MPT5</accession>
<dbReference type="Proteomes" id="UP001062846">
    <property type="component" value="Chromosome 8"/>
</dbReference>
<proteinExistence type="predicted"/>
<reference evidence="1" key="1">
    <citation type="submission" date="2022-02" db="EMBL/GenBank/DDBJ databases">
        <title>Plant Genome Project.</title>
        <authorList>
            <person name="Zhang R.-G."/>
        </authorList>
    </citation>
    <scope>NUCLEOTIDE SEQUENCE</scope>
    <source>
        <strain evidence="1">AT1</strain>
    </source>
</reference>
<protein>
    <submittedName>
        <fullName evidence="1">Uncharacterized protein</fullName>
    </submittedName>
</protein>
<name>A0ACC0MPT5_RHOML</name>
<evidence type="ECO:0000313" key="1">
    <source>
        <dbReference type="EMBL" id="KAI8543041.1"/>
    </source>
</evidence>
<gene>
    <name evidence="1" type="ORF">RHMOL_Rhmol08G0188200</name>
</gene>
<sequence>MNKMFMQSPNSYIRRLKERTGRKNTQMAEYHYTALKKQTRKAAELNVQSFKPYEPPVAKQQTNDEHKKHSNVIDFIPEQYRDMVTTILDEESRIRVWAAQEVDSFVYDDDFRLLMLDEELTSGSTKLKNDRTVVLKDGLTAVVECTFIHFPLIYDEHWTLLVLNTFNGKWDFYNSLRSLNKKHAERARLLANEIAKDINLLTGTARMTDKVRIVANAPQQQPAYADCGVIVCYLMDRISRNKEINPKLSKEQRQKFRAKMAVKFLSDGPRSWSPKDNEQDDFETIVES</sequence>
<comment type="caution">
    <text evidence="1">The sequence shown here is derived from an EMBL/GenBank/DDBJ whole genome shotgun (WGS) entry which is preliminary data.</text>
</comment>